<sequence>MILSDIEADKTREFKIDTDGIQRPPTKKQIEPVMGNAPSVIPVSGYEEETTASTTKTSLSLIPIPIDSSSSFEQTPEQMAPSRSTKPKRPTRSKIPRILASNLVETTAKTTMPTLPPMMKSNNVQKQVLPEIIFVDTHKKVKNKAERKKPHIMPEMALDPVKAPKTRYNVKSARDNTGDSLKQSKIVQLPQTTPKEESDSEEAVEKQKETVEEKDRASDNTSMELSDDDDDEALTKDMFKTSVLRQAYGDACLKLVVRKCYKACKITLVSSCRAQGCHRDVKTAFKKHYKKGCDKQFEDSPKLSLRRILKTEGVHADLAKAGYLSVVCQRHMETGTSTSTTKGVLREGPTTPAQPLDQELNILRDRYEKACSKISEDKCKSACNYAQNATCVKFECTKRLKKNFRRNCGTQCRLAYASSGSKGSDSDSDDDSDDSGSDSSDGSESESDSD</sequence>
<protein>
    <submittedName>
        <fullName evidence="2">Uncharacterized protein</fullName>
    </submittedName>
</protein>
<accession>A0A2W1B5A8</accession>
<dbReference type="Proteomes" id="UP000249218">
    <property type="component" value="Unassembled WGS sequence"/>
</dbReference>
<name>A0A2W1B5A8_HELAM</name>
<dbReference type="OrthoDB" id="7262743at2759"/>
<feature type="compositionally biased region" description="Low complexity" evidence="1">
    <location>
        <begin position="51"/>
        <end position="71"/>
    </location>
</feature>
<evidence type="ECO:0000313" key="2">
    <source>
        <dbReference type="EMBL" id="PZC70611.1"/>
    </source>
</evidence>
<gene>
    <name evidence="2" type="primary">HaOG215454</name>
    <name evidence="2" type="ORF">B5X24_HaOG215454</name>
</gene>
<feature type="compositionally biased region" description="Basic and acidic residues" evidence="1">
    <location>
        <begin position="7"/>
        <end position="20"/>
    </location>
</feature>
<feature type="compositionally biased region" description="Basic and acidic residues" evidence="1">
    <location>
        <begin position="203"/>
        <end position="218"/>
    </location>
</feature>
<dbReference type="AlphaFoldDB" id="A0A2W1B5A8"/>
<feature type="region of interest" description="Disordered" evidence="1">
    <location>
        <begin position="416"/>
        <end position="450"/>
    </location>
</feature>
<proteinExistence type="predicted"/>
<dbReference type="EMBL" id="KZ150522">
    <property type="protein sequence ID" value="PZC70611.1"/>
    <property type="molecule type" value="Genomic_DNA"/>
</dbReference>
<feature type="region of interest" description="Disordered" evidence="1">
    <location>
        <begin position="172"/>
        <end position="230"/>
    </location>
</feature>
<keyword evidence="3" id="KW-1185">Reference proteome</keyword>
<feature type="compositionally biased region" description="Polar residues" evidence="1">
    <location>
        <begin position="72"/>
        <end position="84"/>
    </location>
</feature>
<evidence type="ECO:0000313" key="3">
    <source>
        <dbReference type="Proteomes" id="UP000249218"/>
    </source>
</evidence>
<feature type="compositionally biased region" description="Acidic residues" evidence="1">
    <location>
        <begin position="426"/>
        <end position="450"/>
    </location>
</feature>
<organism evidence="2 3">
    <name type="scientific">Helicoverpa armigera</name>
    <name type="common">Cotton bollworm</name>
    <name type="synonym">Heliothis armigera</name>
    <dbReference type="NCBI Taxonomy" id="29058"/>
    <lineage>
        <taxon>Eukaryota</taxon>
        <taxon>Metazoa</taxon>
        <taxon>Ecdysozoa</taxon>
        <taxon>Arthropoda</taxon>
        <taxon>Hexapoda</taxon>
        <taxon>Insecta</taxon>
        <taxon>Pterygota</taxon>
        <taxon>Neoptera</taxon>
        <taxon>Endopterygota</taxon>
        <taxon>Lepidoptera</taxon>
        <taxon>Glossata</taxon>
        <taxon>Ditrysia</taxon>
        <taxon>Noctuoidea</taxon>
        <taxon>Noctuidae</taxon>
        <taxon>Heliothinae</taxon>
        <taxon>Helicoverpa</taxon>
    </lineage>
</organism>
<reference evidence="2 3" key="1">
    <citation type="journal article" date="2017" name="BMC Biol.">
        <title>Genomic innovations, transcriptional plasticity and gene loss underlying the evolution and divergence of two highly polyphagous and invasive Helicoverpa pest species.</title>
        <authorList>
            <person name="Pearce S.L."/>
            <person name="Clarke D.F."/>
            <person name="East P.D."/>
            <person name="Elfekih S."/>
            <person name="Gordon K.H."/>
            <person name="Jermiin L.S."/>
            <person name="McGaughran A."/>
            <person name="Oakeshott J.G."/>
            <person name="Papanikolaou A."/>
            <person name="Perera O.P."/>
            <person name="Rane R.V."/>
            <person name="Richards S."/>
            <person name="Tay W.T."/>
            <person name="Walsh T.K."/>
            <person name="Anderson A."/>
            <person name="Anderson C.J."/>
            <person name="Asgari S."/>
            <person name="Board P.G."/>
            <person name="Bretschneider A."/>
            <person name="Campbell P.M."/>
            <person name="Chertemps T."/>
            <person name="Christeller J.T."/>
            <person name="Coppin C.W."/>
            <person name="Downes S.J."/>
            <person name="Duan G."/>
            <person name="Farnsworth C.A."/>
            <person name="Good R.T."/>
            <person name="Han L.B."/>
            <person name="Han Y.C."/>
            <person name="Hatje K."/>
            <person name="Horne I."/>
            <person name="Huang Y.P."/>
            <person name="Hughes D.S."/>
            <person name="Jacquin-Joly E."/>
            <person name="James W."/>
            <person name="Jhangiani S."/>
            <person name="Kollmar M."/>
            <person name="Kuwar S.S."/>
            <person name="Li S."/>
            <person name="Liu N.Y."/>
            <person name="Maibeche M.T."/>
            <person name="Miller J.R."/>
            <person name="Montagne N."/>
            <person name="Perry T."/>
            <person name="Qu J."/>
            <person name="Song S.V."/>
            <person name="Sutton G.G."/>
            <person name="Vogel H."/>
            <person name="Walenz B.P."/>
            <person name="Xu W."/>
            <person name="Zhang H.J."/>
            <person name="Zou Z."/>
            <person name="Batterham P."/>
            <person name="Edwards O.R."/>
            <person name="Feyereisen R."/>
            <person name="Gibbs R.A."/>
            <person name="Heckel D.G."/>
            <person name="McGrath A."/>
            <person name="Robin C."/>
            <person name="Scherer S.E."/>
            <person name="Worley K.C."/>
            <person name="Wu Y.D."/>
        </authorList>
    </citation>
    <scope>NUCLEOTIDE SEQUENCE [LARGE SCALE GENOMIC DNA]</scope>
    <source>
        <strain evidence="2">Harm_GR_Male_#8</strain>
        <tissue evidence="2">Whole organism</tissue>
    </source>
</reference>
<feature type="region of interest" description="Disordered" evidence="1">
    <location>
        <begin position="1"/>
        <end position="94"/>
    </location>
</feature>
<feature type="compositionally biased region" description="Polar residues" evidence="1">
    <location>
        <begin position="178"/>
        <end position="193"/>
    </location>
</feature>
<feature type="compositionally biased region" description="Basic residues" evidence="1">
    <location>
        <begin position="85"/>
        <end position="94"/>
    </location>
</feature>
<evidence type="ECO:0000256" key="1">
    <source>
        <dbReference type="SAM" id="MobiDB-lite"/>
    </source>
</evidence>